<organism evidence="1 2">
    <name type="scientific">Lentinus brumalis</name>
    <dbReference type="NCBI Taxonomy" id="2498619"/>
    <lineage>
        <taxon>Eukaryota</taxon>
        <taxon>Fungi</taxon>
        <taxon>Dikarya</taxon>
        <taxon>Basidiomycota</taxon>
        <taxon>Agaricomycotina</taxon>
        <taxon>Agaricomycetes</taxon>
        <taxon>Polyporales</taxon>
        <taxon>Polyporaceae</taxon>
        <taxon>Lentinus</taxon>
    </lineage>
</organism>
<sequence length="222" mass="24851">MANPLAQAVLTSAQAALLNALPSDIRTVLKALKAEPDVVLYATCSACCATYAPSEDNPDDPYPHVCTYSEMNQPICGTPLVYATHKTQNGQKKVVYKSIKTYPYRSIKWYIAALLARVGVEDLLEKSFSEEELGELVETWRDIMESTRIRRFRGPDGRTRFSVQVNGELHLVFAMFVDWFNPHGNKQAGKSHSVGAIYLACLNLPPHLRFRPEYIYLAGVIP</sequence>
<dbReference type="AlphaFoldDB" id="A0A371CSP5"/>
<proteinExistence type="predicted"/>
<gene>
    <name evidence="1" type="ORF">OH76DRAFT_1361364</name>
</gene>
<accession>A0A371CSP5</accession>
<dbReference type="STRING" id="139420.A0A371CSP5"/>
<feature type="non-terminal residue" evidence="1">
    <location>
        <position position="222"/>
    </location>
</feature>
<dbReference type="OrthoDB" id="3253623at2759"/>
<name>A0A371CSP5_9APHY</name>
<dbReference type="EMBL" id="KZ857467">
    <property type="protein sequence ID" value="RDX43315.1"/>
    <property type="molecule type" value="Genomic_DNA"/>
</dbReference>
<dbReference type="Proteomes" id="UP000256964">
    <property type="component" value="Unassembled WGS sequence"/>
</dbReference>
<evidence type="ECO:0000313" key="1">
    <source>
        <dbReference type="EMBL" id="RDX43315.1"/>
    </source>
</evidence>
<keyword evidence="2" id="KW-1185">Reference proteome</keyword>
<protein>
    <submittedName>
        <fullName evidence="1">Uncharacterized protein</fullName>
    </submittedName>
</protein>
<evidence type="ECO:0000313" key="2">
    <source>
        <dbReference type="Proteomes" id="UP000256964"/>
    </source>
</evidence>
<reference evidence="1 2" key="1">
    <citation type="journal article" date="2018" name="Biotechnol. Biofuels">
        <title>Integrative visual omics of the white-rot fungus Polyporus brumalis exposes the biotechnological potential of its oxidative enzymes for delignifying raw plant biomass.</title>
        <authorList>
            <person name="Miyauchi S."/>
            <person name="Rancon A."/>
            <person name="Drula E."/>
            <person name="Hage H."/>
            <person name="Chaduli D."/>
            <person name="Favel A."/>
            <person name="Grisel S."/>
            <person name="Henrissat B."/>
            <person name="Herpoel-Gimbert I."/>
            <person name="Ruiz-Duenas F.J."/>
            <person name="Chevret D."/>
            <person name="Hainaut M."/>
            <person name="Lin J."/>
            <person name="Wang M."/>
            <person name="Pangilinan J."/>
            <person name="Lipzen A."/>
            <person name="Lesage-Meessen L."/>
            <person name="Navarro D."/>
            <person name="Riley R."/>
            <person name="Grigoriev I.V."/>
            <person name="Zhou S."/>
            <person name="Raouche S."/>
            <person name="Rosso M.N."/>
        </authorList>
    </citation>
    <scope>NUCLEOTIDE SEQUENCE [LARGE SCALE GENOMIC DNA]</scope>
    <source>
        <strain evidence="1 2">BRFM 1820</strain>
    </source>
</reference>